<reference evidence="2" key="1">
    <citation type="submission" date="2016-10" db="EMBL/GenBank/DDBJ databases">
        <authorList>
            <person name="Varghese N."/>
            <person name="Submissions S."/>
        </authorList>
    </citation>
    <scope>NUCLEOTIDE SEQUENCE [LARGE SCALE GENOMIC DNA]</scope>
    <source>
        <strain evidence="2">CGMCC 1.10789</strain>
    </source>
</reference>
<evidence type="ECO:0008006" key="3">
    <source>
        <dbReference type="Google" id="ProtNLM"/>
    </source>
</evidence>
<dbReference type="OrthoDB" id="1079385at2"/>
<organism evidence="1 2">
    <name type="scientific">Meinhardsimonia xiamenensis</name>
    <dbReference type="NCBI Taxonomy" id="990712"/>
    <lineage>
        <taxon>Bacteria</taxon>
        <taxon>Pseudomonadati</taxon>
        <taxon>Pseudomonadota</taxon>
        <taxon>Alphaproteobacteria</taxon>
        <taxon>Rhodobacterales</taxon>
        <taxon>Paracoccaceae</taxon>
        <taxon>Meinhardsimonia</taxon>
    </lineage>
</organism>
<dbReference type="STRING" id="990712.SAMN05216257_104107"/>
<gene>
    <name evidence="1" type="ORF">SAMN05216257_104107</name>
</gene>
<name>A0A1G9E130_9RHOB</name>
<evidence type="ECO:0000313" key="2">
    <source>
        <dbReference type="Proteomes" id="UP000199328"/>
    </source>
</evidence>
<dbReference type="SUPFAM" id="SSF53335">
    <property type="entry name" value="S-adenosyl-L-methionine-dependent methyltransferases"/>
    <property type="match status" value="1"/>
</dbReference>
<evidence type="ECO:0000313" key="1">
    <source>
        <dbReference type="EMBL" id="SDK69827.1"/>
    </source>
</evidence>
<proteinExistence type="predicted"/>
<accession>A0A1G9E130</accession>
<dbReference type="EMBL" id="FNFV01000004">
    <property type="protein sequence ID" value="SDK69827.1"/>
    <property type="molecule type" value="Genomic_DNA"/>
</dbReference>
<sequence>MPRGGSAVMAHRGPDVAGLDDFPTPPWAGRALCEWLLRQGHDLAQQRCREPAAGRGDLARALGEYFGTVEQIDVHDYGAGNLDAVEDYLSQWHLRWVDWTVTNPPFRLAESFIWIALSTSRRGVAMLVRTQFLEGVGRWERLYSVHPPSAVLQFAERVPMLRGRLDRRGSTATAYCWLVWDFEAQVRAGGTRLCWLPPCREALDRAGDWP</sequence>
<dbReference type="InterPro" id="IPR029063">
    <property type="entry name" value="SAM-dependent_MTases_sf"/>
</dbReference>
<protein>
    <recommendedName>
        <fullName evidence="3">Methyltransferase</fullName>
    </recommendedName>
</protein>
<dbReference type="Proteomes" id="UP000199328">
    <property type="component" value="Unassembled WGS sequence"/>
</dbReference>
<keyword evidence="2" id="KW-1185">Reference proteome</keyword>
<dbReference type="AlphaFoldDB" id="A0A1G9E130"/>